<dbReference type="PANTHER" id="PTHR13748:SF62">
    <property type="entry name" value="COBW DOMAIN-CONTAINING PROTEIN"/>
    <property type="match status" value="1"/>
</dbReference>
<dbReference type="Ensembl" id="ENSSLDT00000010961.1">
    <property type="protein sequence ID" value="ENSSLDP00000010574.1"/>
    <property type="gene ID" value="ENSSLDG00000008432.1"/>
</dbReference>
<evidence type="ECO:0000256" key="4">
    <source>
        <dbReference type="ARBA" id="ARBA00034320"/>
    </source>
</evidence>
<reference evidence="7" key="1">
    <citation type="submission" date="2025-08" db="UniProtKB">
        <authorList>
            <consortium name="Ensembl"/>
        </authorList>
    </citation>
    <scope>IDENTIFICATION</scope>
</reference>
<evidence type="ECO:0000313" key="7">
    <source>
        <dbReference type="Ensembl" id="ENSSLDP00000010574.1"/>
    </source>
</evidence>
<evidence type="ECO:0000313" key="8">
    <source>
        <dbReference type="Proteomes" id="UP000261360"/>
    </source>
</evidence>
<evidence type="ECO:0000259" key="6">
    <source>
        <dbReference type="SMART" id="SM00833"/>
    </source>
</evidence>
<dbReference type="InterPro" id="IPR011629">
    <property type="entry name" value="CobW-like_C"/>
</dbReference>
<dbReference type="AlphaFoldDB" id="A0A3B4WZG9"/>
<keyword evidence="3" id="KW-0143">Chaperone</keyword>
<dbReference type="Gene3D" id="3.30.1220.10">
    <property type="entry name" value="CobW-like, C-terminal domain"/>
    <property type="match status" value="1"/>
</dbReference>
<dbReference type="GO" id="GO:0000166">
    <property type="term" value="F:nucleotide binding"/>
    <property type="evidence" value="ECO:0007669"/>
    <property type="project" value="UniProtKB-KW"/>
</dbReference>
<sequence>MAASAEDNENLVPVTVLTGFLGSGKTTLLNHILTATHGKKIAVIENEFGDVGIDDELLQKNSKVQADEEIIEMMNGCICCTVRQDLITVLSKLAKRVASGKLKLDGIVIETTGLADPAPVAQTFFVDDAVKAFARLDGIVTLIDAKHIELHLDEEKPEGVENEAVEQVAFADRLLLNKIDLVSEADLFRIESRLKGINAFAPILRTEKAQVSVDSVLNIKAFDLKKTLDMDPEFLNTDGEHEHDNSVSSISIIQPGNVDLELVQKWVGQLLQEKGAQIYRMKGVLSISNADEKFVYQAVHMLFRGNFDEKWEAGEPRESKLVFIGKNLDEKELRDGFNACIDTPEVLEKRIKTLRFAMGTKVECKTGGGWVKGEVVAHMYRDEFMPPGMVAPYQVKLDSGELIWAPEDVNNLIRKA</sequence>
<reference evidence="7" key="2">
    <citation type="submission" date="2025-09" db="UniProtKB">
        <authorList>
            <consortium name="Ensembl"/>
        </authorList>
    </citation>
    <scope>IDENTIFICATION</scope>
</reference>
<dbReference type="Gene3D" id="3.40.50.300">
    <property type="entry name" value="P-loop containing nucleotide triphosphate hydrolases"/>
    <property type="match status" value="1"/>
</dbReference>
<dbReference type="InterPro" id="IPR003495">
    <property type="entry name" value="CobW/HypB/UreG_nucleotide-bd"/>
</dbReference>
<evidence type="ECO:0000256" key="2">
    <source>
        <dbReference type="ARBA" id="ARBA00022801"/>
    </source>
</evidence>
<evidence type="ECO:0000256" key="3">
    <source>
        <dbReference type="ARBA" id="ARBA00023186"/>
    </source>
</evidence>
<name>A0A3B4WZG9_SERLL</name>
<dbReference type="InterPro" id="IPR051316">
    <property type="entry name" value="Zinc-reg_GTPase_activator"/>
</dbReference>
<protein>
    <submittedName>
        <fullName evidence="7">COBW domain-containing protein 1-like</fullName>
    </submittedName>
</protein>
<evidence type="ECO:0000256" key="5">
    <source>
        <dbReference type="ARBA" id="ARBA00049117"/>
    </source>
</evidence>
<dbReference type="GO" id="GO:0016787">
    <property type="term" value="F:hydrolase activity"/>
    <property type="evidence" value="ECO:0007669"/>
    <property type="project" value="UniProtKB-KW"/>
</dbReference>
<keyword evidence="2" id="KW-0378">Hydrolase</keyword>
<organism evidence="7 8">
    <name type="scientific">Seriola lalandi dorsalis</name>
    <dbReference type="NCBI Taxonomy" id="1841481"/>
    <lineage>
        <taxon>Eukaryota</taxon>
        <taxon>Metazoa</taxon>
        <taxon>Chordata</taxon>
        <taxon>Craniata</taxon>
        <taxon>Vertebrata</taxon>
        <taxon>Euteleostomi</taxon>
        <taxon>Actinopterygii</taxon>
        <taxon>Neopterygii</taxon>
        <taxon>Teleostei</taxon>
        <taxon>Neoteleostei</taxon>
        <taxon>Acanthomorphata</taxon>
        <taxon>Carangaria</taxon>
        <taxon>Carangiformes</taxon>
        <taxon>Carangidae</taxon>
        <taxon>Seriola</taxon>
    </lineage>
</organism>
<dbReference type="Pfam" id="PF07683">
    <property type="entry name" value="CobW_C"/>
    <property type="match status" value="1"/>
</dbReference>
<comment type="similarity">
    <text evidence="4">Belongs to the SIMIBI class G3E GTPase family. ZNG1 subfamily.</text>
</comment>
<dbReference type="InterPro" id="IPR027417">
    <property type="entry name" value="P-loop_NTPase"/>
</dbReference>
<dbReference type="InterPro" id="IPR036627">
    <property type="entry name" value="CobW-likC_sf"/>
</dbReference>
<keyword evidence="8" id="KW-1185">Reference proteome</keyword>
<proteinExistence type="inferred from homology"/>
<dbReference type="SUPFAM" id="SSF52540">
    <property type="entry name" value="P-loop containing nucleoside triphosphate hydrolases"/>
    <property type="match status" value="1"/>
</dbReference>
<dbReference type="PANTHER" id="PTHR13748">
    <property type="entry name" value="COBW-RELATED"/>
    <property type="match status" value="1"/>
</dbReference>
<accession>A0A3B4WZG9</accession>
<dbReference type="SUPFAM" id="SSF90002">
    <property type="entry name" value="Hypothetical protein YjiA, C-terminal domain"/>
    <property type="match status" value="1"/>
</dbReference>
<feature type="domain" description="CobW C-terminal" evidence="6">
    <location>
        <begin position="247"/>
        <end position="341"/>
    </location>
</feature>
<evidence type="ECO:0000256" key="1">
    <source>
        <dbReference type="ARBA" id="ARBA00022741"/>
    </source>
</evidence>
<dbReference type="GO" id="GO:0005737">
    <property type="term" value="C:cytoplasm"/>
    <property type="evidence" value="ECO:0007669"/>
    <property type="project" value="TreeGrafter"/>
</dbReference>
<dbReference type="CDD" id="cd03112">
    <property type="entry name" value="CobW-like"/>
    <property type="match status" value="1"/>
</dbReference>
<dbReference type="STRING" id="1841481.ENSSLDP00000010574"/>
<dbReference type="SMART" id="SM00833">
    <property type="entry name" value="CobW_C"/>
    <property type="match status" value="1"/>
</dbReference>
<keyword evidence="1" id="KW-0547">Nucleotide-binding</keyword>
<comment type="catalytic activity">
    <reaction evidence="5">
        <text>GTP + H2O = GDP + phosphate + H(+)</text>
        <dbReference type="Rhea" id="RHEA:19669"/>
        <dbReference type="ChEBI" id="CHEBI:15377"/>
        <dbReference type="ChEBI" id="CHEBI:15378"/>
        <dbReference type="ChEBI" id="CHEBI:37565"/>
        <dbReference type="ChEBI" id="CHEBI:43474"/>
        <dbReference type="ChEBI" id="CHEBI:58189"/>
    </reaction>
    <physiologicalReaction direction="left-to-right" evidence="5">
        <dbReference type="Rhea" id="RHEA:19670"/>
    </physiologicalReaction>
</comment>
<dbReference type="Pfam" id="PF02492">
    <property type="entry name" value="cobW"/>
    <property type="match status" value="1"/>
</dbReference>
<dbReference type="Proteomes" id="UP000261360">
    <property type="component" value="Unplaced"/>
</dbReference>